<gene>
    <name evidence="1" type="ORF">EYC84_011157</name>
</gene>
<evidence type="ECO:0000313" key="1">
    <source>
        <dbReference type="EMBL" id="KAA8564211.1"/>
    </source>
</evidence>
<keyword evidence="2" id="KW-1185">Reference proteome</keyword>
<name>A0A5M9J5D1_MONFR</name>
<dbReference type="EMBL" id="VICG01000015">
    <property type="protein sequence ID" value="KAA8564211.1"/>
    <property type="molecule type" value="Genomic_DNA"/>
</dbReference>
<dbReference type="Proteomes" id="UP000322873">
    <property type="component" value="Unassembled WGS sequence"/>
</dbReference>
<evidence type="ECO:0000313" key="2">
    <source>
        <dbReference type="Proteomes" id="UP000322873"/>
    </source>
</evidence>
<protein>
    <submittedName>
        <fullName evidence="1">Uncharacterized protein</fullName>
    </submittedName>
</protein>
<sequence length="73" mass="8747">MCKVVIEPRRFQGWSGWIVWDLLWDWNGIGMGLEWDWNGVRLITLEPRNVIYNKLEHLFILSEDLGQLLYKVS</sequence>
<reference evidence="1 2" key="1">
    <citation type="submission" date="2019-06" db="EMBL/GenBank/DDBJ databases">
        <title>Genome Sequence of the Brown Rot Fungal Pathogen Monilinia fructicola.</title>
        <authorList>
            <person name="De Miccolis Angelini R.M."/>
            <person name="Landi L."/>
            <person name="Abate D."/>
            <person name="Pollastro S."/>
            <person name="Romanazzi G."/>
            <person name="Faretra F."/>
        </authorList>
    </citation>
    <scope>NUCLEOTIDE SEQUENCE [LARGE SCALE GENOMIC DNA]</scope>
    <source>
        <strain evidence="1 2">Mfrc123</strain>
    </source>
</reference>
<dbReference type="AlphaFoldDB" id="A0A5M9J5D1"/>
<accession>A0A5M9J5D1</accession>
<organism evidence="1 2">
    <name type="scientific">Monilinia fructicola</name>
    <name type="common">Brown rot fungus</name>
    <name type="synonym">Ciboria fructicola</name>
    <dbReference type="NCBI Taxonomy" id="38448"/>
    <lineage>
        <taxon>Eukaryota</taxon>
        <taxon>Fungi</taxon>
        <taxon>Dikarya</taxon>
        <taxon>Ascomycota</taxon>
        <taxon>Pezizomycotina</taxon>
        <taxon>Leotiomycetes</taxon>
        <taxon>Helotiales</taxon>
        <taxon>Sclerotiniaceae</taxon>
        <taxon>Monilinia</taxon>
    </lineage>
</organism>
<proteinExistence type="predicted"/>
<comment type="caution">
    <text evidence="1">The sequence shown here is derived from an EMBL/GenBank/DDBJ whole genome shotgun (WGS) entry which is preliminary data.</text>
</comment>